<dbReference type="GO" id="GO:0016020">
    <property type="term" value="C:membrane"/>
    <property type="evidence" value="ECO:0007669"/>
    <property type="project" value="UniProtKB-SubCell"/>
</dbReference>
<dbReference type="Proteomes" id="UP001549921">
    <property type="component" value="Unassembled WGS sequence"/>
</dbReference>
<proteinExistence type="predicted"/>
<evidence type="ECO:0000256" key="7">
    <source>
        <dbReference type="SAM" id="MobiDB-lite"/>
    </source>
</evidence>
<accession>A0ABD0TQV7</accession>
<dbReference type="PANTHER" id="PTHR13055:SF12">
    <property type="entry name" value="LD40707P"/>
    <property type="match status" value="1"/>
</dbReference>
<evidence type="ECO:0000313" key="11">
    <source>
        <dbReference type="Proteomes" id="UP001549921"/>
    </source>
</evidence>
<evidence type="ECO:0000256" key="9">
    <source>
        <dbReference type="SAM" id="SignalP"/>
    </source>
</evidence>
<dbReference type="InterPro" id="IPR002165">
    <property type="entry name" value="Plexin_repeat"/>
</dbReference>
<dbReference type="PANTHER" id="PTHR13055">
    <property type="entry name" value="TUMOR ENDOTHELIAL MARKER 7 RELATED"/>
    <property type="match status" value="1"/>
</dbReference>
<evidence type="ECO:0008006" key="12">
    <source>
        <dbReference type="Google" id="ProtNLM"/>
    </source>
</evidence>
<evidence type="ECO:0000256" key="1">
    <source>
        <dbReference type="ARBA" id="ARBA00004479"/>
    </source>
</evidence>
<dbReference type="InterPro" id="IPR031152">
    <property type="entry name" value="PLXDC"/>
</dbReference>
<feature type="region of interest" description="Disordered" evidence="7">
    <location>
        <begin position="440"/>
        <end position="459"/>
    </location>
</feature>
<evidence type="ECO:0000313" key="10">
    <source>
        <dbReference type="EMBL" id="KAL0851729.1"/>
    </source>
</evidence>
<keyword evidence="5 8" id="KW-0472">Membrane</keyword>
<feature type="compositionally biased region" description="Polar residues" evidence="7">
    <location>
        <begin position="135"/>
        <end position="147"/>
    </location>
</feature>
<feature type="compositionally biased region" description="Low complexity" evidence="7">
    <location>
        <begin position="103"/>
        <end position="112"/>
    </location>
</feature>
<feature type="transmembrane region" description="Helical" evidence="8">
    <location>
        <begin position="509"/>
        <end position="534"/>
    </location>
</feature>
<evidence type="ECO:0000256" key="3">
    <source>
        <dbReference type="ARBA" id="ARBA00022729"/>
    </source>
</evidence>
<dbReference type="AlphaFoldDB" id="A0ABD0TQV7"/>
<evidence type="ECO:0000256" key="6">
    <source>
        <dbReference type="ARBA" id="ARBA00023180"/>
    </source>
</evidence>
<dbReference type="EMBL" id="JBEDNZ010000001">
    <property type="protein sequence ID" value="KAL0851729.1"/>
    <property type="molecule type" value="Genomic_DNA"/>
</dbReference>
<keyword evidence="2 8" id="KW-0812">Transmembrane</keyword>
<feature type="signal peptide" evidence="9">
    <location>
        <begin position="1"/>
        <end position="29"/>
    </location>
</feature>
<keyword evidence="3 9" id="KW-0732">Signal</keyword>
<sequence>MDIFRVKMKMKSLQVAVVLLIYFSLSTEAHNTEYVMDTQGFSDMRPHIVTLDHARQKRAAPDPVPPSPAPTALAAAPTTLAAASASSAAAPTSVAAAPTTNATAPTVADNNTSNVTKPTHAPAVTQVPILGANGTGQKWDNVTNQPKVSDPISADDNITTDAFESPEQINNQYHLGNLSYDEDHDFYNSSFISNMTYFKEHWANITKSQSDVHPMLSNSHRRATTVQLSFQFPFYGNWIQNITVATGGFIFTGEHTHAWLAATQYIAPLMANFDTSLNNDSNVRLSDDGDKFTAFWENVTLRESPDKPFTFAVTLYKNGDIAFAYKNIPIRVQDIDDTAHPVKIGISDAYLTDRVIFYVRRKTIYEYHRVTFKHYEITNNTVLKLTALPTCLQYDTCTGCLNHNTGFDCSWCENIKKCSSGTDRNKQDWQLRNCDKSQVTNASSCPATAPAEKPSDGATYVTDAQSDAHDPVVNTLPTNDTVVKAKSDAENSAFMAPAREPKEEQAHSAIGGAVCAVLAVTLVCSLAAWTLYAFKNPHTRSGQLLIKYRPSQWSWRRGEARYTAATIHM</sequence>
<evidence type="ECO:0000256" key="2">
    <source>
        <dbReference type="ARBA" id="ARBA00022692"/>
    </source>
</evidence>
<keyword evidence="6" id="KW-0325">Glycoprotein</keyword>
<evidence type="ECO:0000256" key="8">
    <source>
        <dbReference type="SAM" id="Phobius"/>
    </source>
</evidence>
<gene>
    <name evidence="10" type="ORF">ABMA28_000048</name>
</gene>
<feature type="chain" id="PRO_5044890521" description="Plexin domain-containing protein 2" evidence="9">
    <location>
        <begin position="30"/>
        <end position="569"/>
    </location>
</feature>
<evidence type="ECO:0000256" key="5">
    <source>
        <dbReference type="ARBA" id="ARBA00023136"/>
    </source>
</evidence>
<comment type="subcellular location">
    <subcellularLocation>
        <location evidence="1">Membrane</location>
        <topology evidence="1">Single-pass type I membrane protein</topology>
    </subcellularLocation>
</comment>
<keyword evidence="4 8" id="KW-1133">Transmembrane helix</keyword>
<dbReference type="Pfam" id="PF01437">
    <property type="entry name" value="PSI"/>
    <property type="match status" value="1"/>
</dbReference>
<reference evidence="10 11" key="1">
    <citation type="submission" date="2024-06" db="EMBL/GenBank/DDBJ databases">
        <title>A chromosome-level genome assembly of beet webworm, Loxostege sticticalis.</title>
        <authorList>
            <person name="Zhang Y."/>
        </authorList>
    </citation>
    <scope>NUCLEOTIDE SEQUENCE [LARGE SCALE GENOMIC DNA]</scope>
    <source>
        <strain evidence="10">AQ028</strain>
        <tissue evidence="10">Male pupae</tissue>
    </source>
</reference>
<protein>
    <recommendedName>
        <fullName evidence="12">Plexin domain-containing protein 2</fullName>
    </recommendedName>
</protein>
<organism evidence="10 11">
    <name type="scientific">Loxostege sticticalis</name>
    <name type="common">Beet webworm moth</name>
    <dbReference type="NCBI Taxonomy" id="481309"/>
    <lineage>
        <taxon>Eukaryota</taxon>
        <taxon>Metazoa</taxon>
        <taxon>Ecdysozoa</taxon>
        <taxon>Arthropoda</taxon>
        <taxon>Hexapoda</taxon>
        <taxon>Insecta</taxon>
        <taxon>Pterygota</taxon>
        <taxon>Neoptera</taxon>
        <taxon>Endopterygota</taxon>
        <taxon>Lepidoptera</taxon>
        <taxon>Glossata</taxon>
        <taxon>Ditrysia</taxon>
        <taxon>Pyraloidea</taxon>
        <taxon>Crambidae</taxon>
        <taxon>Pyraustinae</taxon>
        <taxon>Loxostege</taxon>
    </lineage>
</organism>
<evidence type="ECO:0000256" key="4">
    <source>
        <dbReference type="ARBA" id="ARBA00022989"/>
    </source>
</evidence>
<name>A0ABD0TQV7_LOXSC</name>
<dbReference type="Gene3D" id="3.30.1680.10">
    <property type="entry name" value="ligand-binding face of the semaphorins, domain 2"/>
    <property type="match status" value="1"/>
</dbReference>
<feature type="region of interest" description="Disordered" evidence="7">
    <location>
        <begin position="103"/>
        <end position="152"/>
    </location>
</feature>
<comment type="caution">
    <text evidence="10">The sequence shown here is derived from an EMBL/GenBank/DDBJ whole genome shotgun (WGS) entry which is preliminary data.</text>
</comment>